<dbReference type="Proteomes" id="UP001530293">
    <property type="component" value="Unassembled WGS sequence"/>
</dbReference>
<name>A0ABD3M6A1_9STRA</name>
<dbReference type="EMBL" id="JALLBG020000200">
    <property type="protein sequence ID" value="KAL3759564.1"/>
    <property type="molecule type" value="Genomic_DNA"/>
</dbReference>
<feature type="signal peptide" evidence="1">
    <location>
        <begin position="1"/>
        <end position="17"/>
    </location>
</feature>
<gene>
    <name evidence="2" type="ORF">ACHAWU_000863</name>
</gene>
<comment type="caution">
    <text evidence="2">The sequence shown here is derived from an EMBL/GenBank/DDBJ whole genome shotgun (WGS) entry which is preliminary data.</text>
</comment>
<protein>
    <submittedName>
        <fullName evidence="2">Uncharacterized protein</fullName>
    </submittedName>
</protein>
<evidence type="ECO:0000313" key="3">
    <source>
        <dbReference type="Proteomes" id="UP001530293"/>
    </source>
</evidence>
<keyword evidence="3" id="KW-1185">Reference proteome</keyword>
<sequence length="193" mass="21466">MKFEPLLVLALFSAVLARSEVSGEHPPPPPHHMTSESMTHIRGGDAPAAFFVGVEQEEVGGEEHHSTRRELPAVLSSIDQGSMYTCTVHPTMKRPYQDCIYLIHAYCSKTSPIFVSECKCIDMVINVRDQLNSNWKSYINSCGAAFGGSAGKCNTATKQILKNEYYYLADESMARVPKSVTENIKPIWNYKCS</sequence>
<reference evidence="2 3" key="1">
    <citation type="submission" date="2024-10" db="EMBL/GenBank/DDBJ databases">
        <title>Updated reference genomes for cyclostephanoid diatoms.</title>
        <authorList>
            <person name="Roberts W.R."/>
            <person name="Alverson A.J."/>
        </authorList>
    </citation>
    <scope>NUCLEOTIDE SEQUENCE [LARGE SCALE GENOMIC DNA]</scope>
    <source>
        <strain evidence="2 3">AJA232-27</strain>
    </source>
</reference>
<accession>A0ABD3M6A1</accession>
<dbReference type="AlphaFoldDB" id="A0ABD3M6A1"/>
<evidence type="ECO:0000313" key="2">
    <source>
        <dbReference type="EMBL" id="KAL3759564.1"/>
    </source>
</evidence>
<keyword evidence="1" id="KW-0732">Signal</keyword>
<proteinExistence type="predicted"/>
<organism evidence="2 3">
    <name type="scientific">Discostella pseudostelligera</name>
    <dbReference type="NCBI Taxonomy" id="259834"/>
    <lineage>
        <taxon>Eukaryota</taxon>
        <taxon>Sar</taxon>
        <taxon>Stramenopiles</taxon>
        <taxon>Ochrophyta</taxon>
        <taxon>Bacillariophyta</taxon>
        <taxon>Coscinodiscophyceae</taxon>
        <taxon>Thalassiosirophycidae</taxon>
        <taxon>Stephanodiscales</taxon>
        <taxon>Stephanodiscaceae</taxon>
        <taxon>Discostella</taxon>
    </lineage>
</organism>
<evidence type="ECO:0000256" key="1">
    <source>
        <dbReference type="SAM" id="SignalP"/>
    </source>
</evidence>
<feature type="chain" id="PRO_5044807056" evidence="1">
    <location>
        <begin position="18"/>
        <end position="193"/>
    </location>
</feature>